<evidence type="ECO:0000256" key="10">
    <source>
        <dbReference type="ARBA" id="ARBA00023002"/>
    </source>
</evidence>
<proteinExistence type="evidence at transcript level"/>
<dbReference type="EMBL" id="JQ699291">
    <property type="protein sequence ID" value="AGA56248.1"/>
    <property type="molecule type" value="mRNA"/>
</dbReference>
<keyword evidence="8" id="KW-0847">Vitamin C</keyword>
<evidence type="ECO:0000256" key="14">
    <source>
        <dbReference type="SAM" id="SignalP"/>
    </source>
</evidence>
<dbReference type="GO" id="GO:0005788">
    <property type="term" value="C:endoplasmic reticulum lumen"/>
    <property type="evidence" value="ECO:0007669"/>
    <property type="project" value="UniProtKB-SubCell"/>
</dbReference>
<dbReference type="InterPro" id="IPR005123">
    <property type="entry name" value="Oxoglu/Fe-dep_dioxygenase_dom"/>
</dbReference>
<dbReference type="InterPro" id="IPR059068">
    <property type="entry name" value="TPR_P4H"/>
</dbReference>
<accession>W5QM31</accession>
<keyword evidence="10" id="KW-0560">Oxidoreductase</keyword>
<evidence type="ECO:0000256" key="1">
    <source>
        <dbReference type="ARBA" id="ARBA00001961"/>
    </source>
</evidence>
<evidence type="ECO:0000256" key="8">
    <source>
        <dbReference type="ARBA" id="ARBA00022896"/>
    </source>
</evidence>
<dbReference type="PROSITE" id="PS51471">
    <property type="entry name" value="FE2OG_OXY"/>
    <property type="match status" value="1"/>
</dbReference>
<dbReference type="Gene3D" id="2.60.120.620">
    <property type="entry name" value="q2cbj1_9rhob like domain"/>
    <property type="match status" value="1"/>
</dbReference>
<dbReference type="Pfam" id="PF23558">
    <property type="entry name" value="TPR_P4H"/>
    <property type="match status" value="1"/>
</dbReference>
<evidence type="ECO:0000256" key="6">
    <source>
        <dbReference type="ARBA" id="ARBA00022723"/>
    </source>
</evidence>
<reference evidence="16" key="1">
    <citation type="submission" date="2012-02" db="EMBL/GenBank/DDBJ databases">
        <title>Identification and Pichia pastoris expression of a proly-4-hydroxylase from the marine sponge C. reniformis.</title>
        <authorList>
            <person name="Pozzolini M."/>
            <person name="Berilli V."/>
            <person name="Mussino F."/>
            <person name="Giovine M."/>
        </authorList>
    </citation>
    <scope>NUCLEOTIDE SEQUENCE</scope>
</reference>
<dbReference type="FunFam" id="2.60.120.620:FF:000001">
    <property type="entry name" value="Prolyl 4-hydroxylase subunit alpha 2"/>
    <property type="match status" value="1"/>
</dbReference>
<feature type="domain" description="Fe2OG dioxygenase" evidence="15">
    <location>
        <begin position="405"/>
        <end position="512"/>
    </location>
</feature>
<dbReference type="AlphaFoldDB" id="W5QM31"/>
<dbReference type="PANTHER" id="PTHR10869">
    <property type="entry name" value="PROLYL 4-HYDROXYLASE ALPHA SUBUNIT"/>
    <property type="match status" value="1"/>
</dbReference>
<evidence type="ECO:0000259" key="15">
    <source>
        <dbReference type="PROSITE" id="PS51471"/>
    </source>
</evidence>
<comment type="subcellular location">
    <subcellularLocation>
        <location evidence="3">Endoplasmic reticulum lumen</location>
    </subcellularLocation>
</comment>
<keyword evidence="11" id="KW-0408">Iron</keyword>
<keyword evidence="14" id="KW-0732">Signal</keyword>
<keyword evidence="7" id="KW-0256">Endoplasmic reticulum</keyword>
<dbReference type="FunFam" id="1.25.40.10:FF:000006">
    <property type="entry name" value="Prolyl 4-hydroxylase subunit alpha 2"/>
    <property type="match status" value="1"/>
</dbReference>
<comment type="function">
    <text evidence="2">Catalyzes the post-translational formation of 4-hydroxyproline in -Xaa-Pro-Gly- sequences in collagens and other proteins.</text>
</comment>
<dbReference type="GO" id="GO:0005506">
    <property type="term" value="F:iron ion binding"/>
    <property type="evidence" value="ECO:0007669"/>
    <property type="project" value="InterPro"/>
</dbReference>
<dbReference type="EC" id="1.14.11.2" evidence="5"/>
<dbReference type="SUPFAM" id="SSF48452">
    <property type="entry name" value="TPR-like"/>
    <property type="match status" value="1"/>
</dbReference>
<dbReference type="Gene3D" id="1.25.40.10">
    <property type="entry name" value="Tetratricopeptide repeat domain"/>
    <property type="match status" value="1"/>
</dbReference>
<dbReference type="SMART" id="SM00702">
    <property type="entry name" value="P4Hc"/>
    <property type="match status" value="1"/>
</dbReference>
<evidence type="ECO:0000256" key="9">
    <source>
        <dbReference type="ARBA" id="ARBA00022964"/>
    </source>
</evidence>
<protein>
    <recommendedName>
        <fullName evidence="5">procollagen-proline 4-dioxygenase</fullName>
        <ecNumber evidence="5">1.14.11.2</ecNumber>
    </recommendedName>
</protein>
<dbReference type="GO" id="GO:0031418">
    <property type="term" value="F:L-ascorbic acid binding"/>
    <property type="evidence" value="ECO:0007669"/>
    <property type="project" value="UniProtKB-KW"/>
</dbReference>
<evidence type="ECO:0000256" key="2">
    <source>
        <dbReference type="ARBA" id="ARBA00002035"/>
    </source>
</evidence>
<feature type="signal peptide" evidence="14">
    <location>
        <begin position="1"/>
        <end position="22"/>
    </location>
</feature>
<evidence type="ECO:0000313" key="16">
    <source>
        <dbReference type="EMBL" id="AGA56248.1"/>
    </source>
</evidence>
<organism evidence="16">
    <name type="scientific">Chondrosia reniformis</name>
    <name type="common">Kidney sponge</name>
    <dbReference type="NCBI Taxonomy" id="68574"/>
    <lineage>
        <taxon>Eukaryota</taxon>
        <taxon>Metazoa</taxon>
        <taxon>Porifera</taxon>
        <taxon>Demospongiae</taxon>
        <taxon>Verongimorpha</taxon>
        <taxon>Chondrillida</taxon>
        <taxon>Chondrillidae</taxon>
        <taxon>Chondrosia</taxon>
    </lineage>
</organism>
<evidence type="ECO:0000256" key="3">
    <source>
        <dbReference type="ARBA" id="ARBA00004319"/>
    </source>
</evidence>
<evidence type="ECO:0000256" key="4">
    <source>
        <dbReference type="ARBA" id="ARBA00006511"/>
    </source>
</evidence>
<dbReference type="InterPro" id="IPR045054">
    <property type="entry name" value="P4HA-like"/>
</dbReference>
<evidence type="ECO:0000256" key="7">
    <source>
        <dbReference type="ARBA" id="ARBA00022824"/>
    </source>
</evidence>
<comment type="cofactor">
    <cofactor evidence="1">
        <name>L-ascorbate</name>
        <dbReference type="ChEBI" id="CHEBI:38290"/>
    </cofactor>
</comment>
<dbReference type="GO" id="GO:0004656">
    <property type="term" value="F:procollagen-proline 4-dioxygenase activity"/>
    <property type="evidence" value="ECO:0007669"/>
    <property type="project" value="UniProtKB-EC"/>
</dbReference>
<evidence type="ECO:0000256" key="5">
    <source>
        <dbReference type="ARBA" id="ARBA00012269"/>
    </source>
</evidence>
<keyword evidence="12" id="KW-0325">Glycoprotein</keyword>
<evidence type="ECO:0000256" key="11">
    <source>
        <dbReference type="ARBA" id="ARBA00023004"/>
    </source>
</evidence>
<dbReference type="InterPro" id="IPR011990">
    <property type="entry name" value="TPR-like_helical_dom_sf"/>
</dbReference>
<keyword evidence="6" id="KW-0479">Metal-binding</keyword>
<dbReference type="InterPro" id="IPR044862">
    <property type="entry name" value="Pro_4_hyd_alph_FE2OG_OXY"/>
</dbReference>
<sequence>MSSTTLLLLCSLGVVIPSLVCGEMFTALLHMEGLVELEEQLVQHLKSYIRKEEERLGELKKFLASAENAQSLPRNEPREHLYHPTNALAVIMRYHSGWDQKLSEYVYQDNSHDLMSAVALEKYRFPSKEDYSGAVTAIIRLQDAYKISPRNLTQSILGERQAIKVTTRICFEIGREAYYLENYWHTKEWMLECLRKMDEENDYEDVSLPEIYDFLAFSEYKVGNLRKAMQYTKDILQSDPTHERALRNLNFFSEQMKEDPEAFNRVVTEQTRNVYPETLGYEELCREAKPIPKENHHKMVCFYFTHKNNPRLILRPIKVEVAHLKPRIWIFKKFLSETEMARLRELAVPKLKRATARNWKTGEFEPADYRISKSGWLSEDDDESTDIVHRINNRIDDSTGLSMATAEDLQVVNYGIGGHYEPHYDFARKNEDAFSRLGWGNRISTLLIYMSNVTLGGATVFTESGGRIIPYNGDAVYWWNLKRSGEGDMRTRHAACPVLVGTKWVCNKWIHEAGQEFRRPCSLNKNQ</sequence>
<feature type="chain" id="PRO_5004870465" description="procollagen-proline 4-dioxygenase" evidence="14">
    <location>
        <begin position="23"/>
        <end position="527"/>
    </location>
</feature>
<dbReference type="Pfam" id="PF08336">
    <property type="entry name" value="P4Ha_N"/>
    <property type="match status" value="1"/>
</dbReference>
<feature type="coiled-coil region" evidence="13">
    <location>
        <begin position="34"/>
        <end position="69"/>
    </location>
</feature>
<keyword evidence="9" id="KW-0223">Dioxygenase</keyword>
<evidence type="ECO:0000256" key="12">
    <source>
        <dbReference type="ARBA" id="ARBA00023180"/>
    </source>
</evidence>
<name>W5QM31_CHORE</name>
<comment type="similarity">
    <text evidence="4">Belongs to the P4HA family.</text>
</comment>
<dbReference type="Gene3D" id="6.10.140.1460">
    <property type="match status" value="1"/>
</dbReference>
<dbReference type="PANTHER" id="PTHR10869:SF244">
    <property type="entry name" value="PROLYL 4-HYDROXYLASE SUBUNIT ALPHA-2"/>
    <property type="match status" value="1"/>
</dbReference>
<keyword evidence="13" id="KW-0175">Coiled coil</keyword>
<dbReference type="InterPro" id="IPR006620">
    <property type="entry name" value="Pro_4_hyd_alph"/>
</dbReference>
<evidence type="ECO:0000256" key="13">
    <source>
        <dbReference type="SAM" id="Coils"/>
    </source>
</evidence>
<dbReference type="Pfam" id="PF13640">
    <property type="entry name" value="2OG-FeII_Oxy_3"/>
    <property type="match status" value="1"/>
</dbReference>
<dbReference type="InterPro" id="IPR013547">
    <property type="entry name" value="P4H_N"/>
</dbReference>